<evidence type="ECO:0000256" key="2">
    <source>
        <dbReference type="PIRSR" id="PIRSR605511-1"/>
    </source>
</evidence>
<accession>A0A916ZBS6</accession>
<evidence type="ECO:0000313" key="5">
    <source>
        <dbReference type="EMBL" id="GGD86203.1"/>
    </source>
</evidence>
<dbReference type="InterPro" id="IPR011042">
    <property type="entry name" value="6-blade_b-propeller_TolB-like"/>
</dbReference>
<comment type="cofactor">
    <cofactor evidence="3">
        <name>Zn(2+)</name>
        <dbReference type="ChEBI" id="CHEBI:29105"/>
    </cofactor>
    <text evidence="3">Binds 1 divalent metal cation per subunit.</text>
</comment>
<reference evidence="5" key="2">
    <citation type="submission" date="2020-09" db="EMBL/GenBank/DDBJ databases">
        <authorList>
            <person name="Sun Q."/>
            <person name="Zhou Y."/>
        </authorList>
    </citation>
    <scope>NUCLEOTIDE SEQUENCE</scope>
    <source>
        <strain evidence="5">CGMCC 1.15367</strain>
    </source>
</reference>
<dbReference type="Gene3D" id="2.120.10.30">
    <property type="entry name" value="TolB, C-terminal domain"/>
    <property type="match status" value="1"/>
</dbReference>
<feature type="domain" description="SMP-30/Gluconolactonase/LRE-like region" evidence="4">
    <location>
        <begin position="17"/>
        <end position="257"/>
    </location>
</feature>
<dbReference type="SUPFAM" id="SSF63829">
    <property type="entry name" value="Calcium-dependent phosphotriesterase"/>
    <property type="match status" value="1"/>
</dbReference>
<dbReference type="GO" id="GO:0019853">
    <property type="term" value="P:L-ascorbic acid biosynthetic process"/>
    <property type="evidence" value="ECO:0007669"/>
    <property type="project" value="TreeGrafter"/>
</dbReference>
<keyword evidence="3" id="KW-0862">Zinc</keyword>
<name>A0A916ZBS6_9HYPH</name>
<sequence length="292" mass="31500">MTAETAVAVLHAERCHLGEGPTYDRATDTAWWFDILGKTLFEHRFASGETRRHALPMMASQLSFVDADRQLLATDAGFYLRRVADGSLEHLAPLESDPGLRSNDGRTHPAGALWIGTMSRTAERGAGAVYWFRGGELRRLFSEISIPNAICFSPDGATGYFADTMDGRLMRVPLDPATGLPLGEPVALADARGEEAGLDGAVVDADGLIWVARWGGARVSAFDPSGALKREIAVPARQASCPAFVGPNLDRMIVTSAWEGMDETTRAADPQAGMTFLLDMPMRGRDDPPVLL</sequence>
<dbReference type="InterPro" id="IPR005511">
    <property type="entry name" value="SMP-30"/>
</dbReference>
<proteinExistence type="inferred from homology"/>
<dbReference type="AlphaFoldDB" id="A0A916ZBS6"/>
<feature type="binding site" evidence="3">
    <location>
        <position position="199"/>
    </location>
    <ligand>
        <name>a divalent metal cation</name>
        <dbReference type="ChEBI" id="CHEBI:60240"/>
    </ligand>
</feature>
<feature type="binding site" evidence="3">
    <location>
        <position position="101"/>
    </location>
    <ligand>
        <name>substrate</name>
    </ligand>
</feature>
<dbReference type="PRINTS" id="PR01790">
    <property type="entry name" value="SMP30FAMILY"/>
</dbReference>
<comment type="caution">
    <text evidence="5">The sequence shown here is derived from an EMBL/GenBank/DDBJ whole genome shotgun (WGS) entry which is preliminary data.</text>
</comment>
<feature type="binding site" evidence="3">
    <location>
        <position position="19"/>
    </location>
    <ligand>
        <name>a divalent metal cation</name>
        <dbReference type="ChEBI" id="CHEBI:60240"/>
    </ligand>
</feature>
<feature type="binding site" evidence="3">
    <location>
        <position position="148"/>
    </location>
    <ligand>
        <name>a divalent metal cation</name>
        <dbReference type="ChEBI" id="CHEBI:60240"/>
    </ligand>
</feature>
<organism evidence="5 6">
    <name type="scientific">Aureimonas endophytica</name>
    <dbReference type="NCBI Taxonomy" id="2027858"/>
    <lineage>
        <taxon>Bacteria</taxon>
        <taxon>Pseudomonadati</taxon>
        <taxon>Pseudomonadota</taxon>
        <taxon>Alphaproteobacteria</taxon>
        <taxon>Hyphomicrobiales</taxon>
        <taxon>Aurantimonadaceae</taxon>
        <taxon>Aureimonas</taxon>
    </lineage>
</organism>
<dbReference type="RefSeq" id="WP_188906283.1">
    <property type="nucleotide sequence ID" value="NZ_BMIQ01000001.1"/>
</dbReference>
<gene>
    <name evidence="5" type="ORF">GCM10011390_01020</name>
</gene>
<dbReference type="GO" id="GO:0005509">
    <property type="term" value="F:calcium ion binding"/>
    <property type="evidence" value="ECO:0007669"/>
    <property type="project" value="TreeGrafter"/>
</dbReference>
<dbReference type="InterPro" id="IPR013658">
    <property type="entry name" value="SGL"/>
</dbReference>
<comment type="similarity">
    <text evidence="1">Belongs to the SMP-30/CGR1 family.</text>
</comment>
<dbReference type="Pfam" id="PF08450">
    <property type="entry name" value="SGL"/>
    <property type="match status" value="1"/>
</dbReference>
<dbReference type="Proteomes" id="UP000644699">
    <property type="component" value="Unassembled WGS sequence"/>
</dbReference>
<dbReference type="PANTHER" id="PTHR10907">
    <property type="entry name" value="REGUCALCIN"/>
    <property type="match status" value="1"/>
</dbReference>
<evidence type="ECO:0000259" key="4">
    <source>
        <dbReference type="Pfam" id="PF08450"/>
    </source>
</evidence>
<dbReference type="PANTHER" id="PTHR10907:SF47">
    <property type="entry name" value="REGUCALCIN"/>
    <property type="match status" value="1"/>
</dbReference>
<evidence type="ECO:0000256" key="1">
    <source>
        <dbReference type="ARBA" id="ARBA00008853"/>
    </source>
</evidence>
<keyword evidence="6" id="KW-1185">Reference proteome</keyword>
<feature type="binding site" evidence="3">
    <location>
        <position position="103"/>
    </location>
    <ligand>
        <name>substrate</name>
    </ligand>
</feature>
<reference evidence="5" key="1">
    <citation type="journal article" date="2014" name="Int. J. Syst. Evol. Microbiol.">
        <title>Complete genome sequence of Corynebacterium casei LMG S-19264T (=DSM 44701T), isolated from a smear-ripened cheese.</title>
        <authorList>
            <consortium name="US DOE Joint Genome Institute (JGI-PGF)"/>
            <person name="Walter F."/>
            <person name="Albersmeier A."/>
            <person name="Kalinowski J."/>
            <person name="Ruckert C."/>
        </authorList>
    </citation>
    <scope>NUCLEOTIDE SEQUENCE</scope>
    <source>
        <strain evidence="5">CGMCC 1.15367</strain>
    </source>
</reference>
<dbReference type="GO" id="GO:0004341">
    <property type="term" value="F:gluconolactonase activity"/>
    <property type="evidence" value="ECO:0007669"/>
    <property type="project" value="TreeGrafter"/>
</dbReference>
<evidence type="ECO:0000313" key="6">
    <source>
        <dbReference type="Proteomes" id="UP000644699"/>
    </source>
</evidence>
<feature type="active site" description="Proton donor/acceptor" evidence="2">
    <location>
        <position position="199"/>
    </location>
</feature>
<dbReference type="EMBL" id="BMIQ01000001">
    <property type="protein sequence ID" value="GGD86203.1"/>
    <property type="molecule type" value="Genomic_DNA"/>
</dbReference>
<keyword evidence="3" id="KW-0479">Metal-binding</keyword>
<protein>
    <submittedName>
        <fullName evidence="5">Gluconolaconase</fullName>
    </submittedName>
</protein>
<evidence type="ECO:0000256" key="3">
    <source>
        <dbReference type="PIRSR" id="PIRSR605511-2"/>
    </source>
</evidence>